<name>A0A914B824_PATMI</name>
<accession>A0A914B824</accession>
<dbReference type="AlphaFoldDB" id="A0A914B824"/>
<dbReference type="Proteomes" id="UP000887568">
    <property type="component" value="Unplaced"/>
</dbReference>
<evidence type="ECO:0000256" key="1">
    <source>
        <dbReference type="ARBA" id="ARBA00005234"/>
    </source>
</evidence>
<feature type="domain" description="Ubiquitin-like protease family profile" evidence="9">
    <location>
        <begin position="1"/>
        <end position="155"/>
    </location>
</feature>
<keyword evidence="3" id="KW-0479">Metal-binding</keyword>
<keyword evidence="5" id="KW-0378">Hydrolase</keyword>
<evidence type="ECO:0000256" key="2">
    <source>
        <dbReference type="ARBA" id="ARBA00022670"/>
    </source>
</evidence>
<dbReference type="OrthoDB" id="10033651at2759"/>
<dbReference type="InterPro" id="IPR003653">
    <property type="entry name" value="Peptidase_C48_C"/>
</dbReference>
<dbReference type="SUPFAM" id="SSF54001">
    <property type="entry name" value="Cysteine proteinases"/>
    <property type="match status" value="1"/>
</dbReference>
<dbReference type="Pfam" id="PF02902">
    <property type="entry name" value="Peptidase_C48"/>
    <property type="match status" value="1"/>
</dbReference>
<dbReference type="Pfam" id="PF00628">
    <property type="entry name" value="PHD"/>
    <property type="match status" value="1"/>
</dbReference>
<organism evidence="10 11">
    <name type="scientific">Patiria miniata</name>
    <name type="common">Bat star</name>
    <name type="synonym">Asterina miniata</name>
    <dbReference type="NCBI Taxonomy" id="46514"/>
    <lineage>
        <taxon>Eukaryota</taxon>
        <taxon>Metazoa</taxon>
        <taxon>Echinodermata</taxon>
        <taxon>Eleutherozoa</taxon>
        <taxon>Asterozoa</taxon>
        <taxon>Asteroidea</taxon>
        <taxon>Valvatacea</taxon>
        <taxon>Valvatida</taxon>
        <taxon>Asterinidae</taxon>
        <taxon>Patiria</taxon>
    </lineage>
</organism>
<dbReference type="PROSITE" id="PS50600">
    <property type="entry name" value="ULP_PROTEASE"/>
    <property type="match status" value="1"/>
</dbReference>
<dbReference type="Gene3D" id="3.40.395.10">
    <property type="entry name" value="Adenoviral Proteinase, Chain A"/>
    <property type="match status" value="1"/>
</dbReference>
<dbReference type="GeneID" id="119740782"/>
<evidence type="ECO:0000256" key="5">
    <source>
        <dbReference type="ARBA" id="ARBA00022801"/>
    </source>
</evidence>
<dbReference type="InterPro" id="IPR013083">
    <property type="entry name" value="Znf_RING/FYVE/PHD"/>
</dbReference>
<keyword evidence="2" id="KW-0645">Protease</keyword>
<evidence type="ECO:0000313" key="10">
    <source>
        <dbReference type="EnsemblMetazoa" id="XP_038072134.1"/>
    </source>
</evidence>
<dbReference type="RefSeq" id="XP_038072134.1">
    <property type="nucleotide sequence ID" value="XM_038216206.1"/>
</dbReference>
<evidence type="ECO:0000256" key="3">
    <source>
        <dbReference type="ARBA" id="ARBA00022723"/>
    </source>
</evidence>
<dbReference type="OMA" id="QHENSSC"/>
<evidence type="ECO:0000256" key="7">
    <source>
        <dbReference type="PROSITE-ProRule" id="PRU00146"/>
    </source>
</evidence>
<evidence type="ECO:0008006" key="12">
    <source>
        <dbReference type="Google" id="ProtNLM"/>
    </source>
</evidence>
<reference evidence="10" key="1">
    <citation type="submission" date="2022-11" db="UniProtKB">
        <authorList>
            <consortium name="EnsemblMetazoa"/>
        </authorList>
    </citation>
    <scope>IDENTIFICATION</scope>
</reference>
<protein>
    <recommendedName>
        <fullName evidence="12">PHD-type domain-containing protein</fullName>
    </recommendedName>
</protein>
<dbReference type="SMART" id="SM00249">
    <property type="entry name" value="PHD"/>
    <property type="match status" value="1"/>
</dbReference>
<evidence type="ECO:0000313" key="11">
    <source>
        <dbReference type="Proteomes" id="UP000887568"/>
    </source>
</evidence>
<dbReference type="PROSITE" id="PS50016">
    <property type="entry name" value="ZF_PHD_2"/>
    <property type="match status" value="1"/>
</dbReference>
<evidence type="ECO:0000256" key="4">
    <source>
        <dbReference type="ARBA" id="ARBA00022771"/>
    </source>
</evidence>
<dbReference type="GO" id="GO:0008270">
    <property type="term" value="F:zinc ion binding"/>
    <property type="evidence" value="ECO:0007669"/>
    <property type="project" value="UniProtKB-KW"/>
</dbReference>
<evidence type="ECO:0000259" key="9">
    <source>
        <dbReference type="PROSITE" id="PS50600"/>
    </source>
</evidence>
<dbReference type="InterPro" id="IPR019787">
    <property type="entry name" value="Znf_PHD-finger"/>
</dbReference>
<evidence type="ECO:0000256" key="6">
    <source>
        <dbReference type="ARBA" id="ARBA00022833"/>
    </source>
</evidence>
<keyword evidence="4 7" id="KW-0863">Zinc-finger</keyword>
<dbReference type="GO" id="GO:0008234">
    <property type="term" value="F:cysteine-type peptidase activity"/>
    <property type="evidence" value="ECO:0007669"/>
    <property type="project" value="InterPro"/>
</dbReference>
<feature type="domain" description="PHD-type" evidence="8">
    <location>
        <begin position="191"/>
        <end position="242"/>
    </location>
</feature>
<dbReference type="InterPro" id="IPR001965">
    <property type="entry name" value="Znf_PHD"/>
</dbReference>
<dbReference type="Gene3D" id="3.30.40.10">
    <property type="entry name" value="Zinc/RING finger domain, C3HC4 (zinc finger)"/>
    <property type="match status" value="1"/>
</dbReference>
<dbReference type="GO" id="GO:0006508">
    <property type="term" value="P:proteolysis"/>
    <property type="evidence" value="ECO:0007669"/>
    <property type="project" value="UniProtKB-KW"/>
</dbReference>
<dbReference type="InterPro" id="IPR011011">
    <property type="entry name" value="Znf_FYVE_PHD"/>
</dbReference>
<dbReference type="InterPro" id="IPR038765">
    <property type="entry name" value="Papain-like_cys_pep_sf"/>
</dbReference>
<keyword evidence="6" id="KW-0862">Zinc</keyword>
<dbReference type="SUPFAM" id="SSF57903">
    <property type="entry name" value="FYVE/PHD zinc finger"/>
    <property type="match status" value="1"/>
</dbReference>
<keyword evidence="11" id="KW-1185">Reference proteome</keyword>
<comment type="similarity">
    <text evidence="1">Belongs to the peptidase C48 family.</text>
</comment>
<proteinExistence type="inferred from homology"/>
<dbReference type="EnsemblMetazoa" id="XM_038216206.1">
    <property type="protein sequence ID" value="XP_038072134.1"/>
    <property type="gene ID" value="LOC119740782"/>
</dbReference>
<evidence type="ECO:0000259" key="8">
    <source>
        <dbReference type="PROSITE" id="PS50016"/>
    </source>
</evidence>
<sequence>MAVRESTVSRLYCVGETCGEEIIHGFLEICSQRHPRAYIMQCFCADKWANDNFEWLFTKKRFTTFDWVLLPINVDNQHWMLMVANPREQTIAVLNPTGATQNIEFYLECWRRFMRHRSDECTEKLNDWKQVTYPISLQHENSSCDVFILMYAEAILAKKPQVIMRQQHVPMYRRYIKDCIVHNTITAADGRCACSTCCQPKTRTLQWIQCDNCDLWFHFECVDLSNVNLHLDRYYCADCTATGRMLP</sequence>